<reference evidence="2" key="1">
    <citation type="journal article" date="2014" name="Int. J. Syst. Evol. Microbiol.">
        <title>Complete genome sequence of Corynebacterium casei LMG S-19264T (=DSM 44701T), isolated from a smear-ripened cheese.</title>
        <authorList>
            <consortium name="US DOE Joint Genome Institute (JGI-PGF)"/>
            <person name="Walter F."/>
            <person name="Albersmeier A."/>
            <person name="Kalinowski J."/>
            <person name="Ruckert C."/>
        </authorList>
    </citation>
    <scope>NUCLEOTIDE SEQUENCE</scope>
    <source>
        <strain evidence="2">CGMCC 1.10998</strain>
    </source>
</reference>
<proteinExistence type="predicted"/>
<gene>
    <name evidence="2" type="ORF">GCM10011396_06920</name>
</gene>
<evidence type="ECO:0000313" key="2">
    <source>
        <dbReference type="EMBL" id="GGC62580.1"/>
    </source>
</evidence>
<feature type="domain" description="T6SS Phospholipase effector Tle1-like catalytic" evidence="1">
    <location>
        <begin position="3"/>
        <end position="313"/>
    </location>
</feature>
<dbReference type="PANTHER" id="PTHR33840">
    <property type="match status" value="1"/>
</dbReference>
<dbReference type="InterPro" id="IPR029058">
    <property type="entry name" value="AB_hydrolase_fold"/>
</dbReference>
<dbReference type="Proteomes" id="UP000637423">
    <property type="component" value="Unassembled WGS sequence"/>
</dbReference>
<dbReference type="PANTHER" id="PTHR33840:SF1">
    <property type="entry name" value="TLE1 PHOSPHOLIPASE DOMAIN-CONTAINING PROTEIN"/>
    <property type="match status" value="1"/>
</dbReference>
<dbReference type="AlphaFoldDB" id="A0A916U7H1"/>
<accession>A0A916U7H1</accession>
<protein>
    <recommendedName>
        <fullName evidence="1">T6SS Phospholipase effector Tle1-like catalytic domain-containing protein</fullName>
    </recommendedName>
</protein>
<sequence length="396" mass="42735">MPKNIIVCADGTWNGPAVAGGPEPIDGNDDRGEFTAPPVTNVVKVFGNLMGYSIPATIGLADEQEISYSSAAGEVLQVAKYLHGVGDSSNILYKILGGAFGMGIIARIVRGYTFISRHYKPGDSIHIIGFSRGAYTARALAGMIARVGLLNPATYDINDKEAAYRLGIAAWAKSKSVSISPLNILSNISNTFVNFIQEFVATGLSAASLIPNVPIKTVAVWDTVGAMGVPAYMQGQRYDLFRFVDDQLSPLVENGFHAMAIDELRIDFPVTQWAKRNGVVQCWFVGAHADVGGGYAADQSQLSDLALDWMIKQLKSVGVLFVNPLHPTAPSVLGVPVHTPWTKPPFSVLEQSARKVDTGDFIHASVLARWSTENAYRPLSMQGFRNKPPGDFHILE</sequence>
<organism evidence="2 3">
    <name type="scientific">Undibacterium terreum</name>
    <dbReference type="NCBI Taxonomy" id="1224302"/>
    <lineage>
        <taxon>Bacteria</taxon>
        <taxon>Pseudomonadati</taxon>
        <taxon>Pseudomonadota</taxon>
        <taxon>Betaproteobacteria</taxon>
        <taxon>Burkholderiales</taxon>
        <taxon>Oxalobacteraceae</taxon>
        <taxon>Undibacterium</taxon>
    </lineage>
</organism>
<keyword evidence="3" id="KW-1185">Reference proteome</keyword>
<dbReference type="InterPro" id="IPR018712">
    <property type="entry name" value="Tle1-like_cat"/>
</dbReference>
<evidence type="ECO:0000313" key="3">
    <source>
        <dbReference type="Proteomes" id="UP000637423"/>
    </source>
</evidence>
<dbReference type="RefSeq" id="WP_188564565.1">
    <property type="nucleotide sequence ID" value="NZ_BMED01000001.1"/>
</dbReference>
<dbReference type="Pfam" id="PF09994">
    <property type="entry name" value="T6SS_Tle1-like_cat"/>
    <property type="match status" value="1"/>
</dbReference>
<evidence type="ECO:0000259" key="1">
    <source>
        <dbReference type="Pfam" id="PF09994"/>
    </source>
</evidence>
<reference evidence="2" key="2">
    <citation type="submission" date="2020-09" db="EMBL/GenBank/DDBJ databases">
        <authorList>
            <person name="Sun Q."/>
            <person name="Zhou Y."/>
        </authorList>
    </citation>
    <scope>NUCLEOTIDE SEQUENCE</scope>
    <source>
        <strain evidence="2">CGMCC 1.10998</strain>
    </source>
</reference>
<name>A0A916U7H1_9BURK</name>
<dbReference type="EMBL" id="BMED01000001">
    <property type="protein sequence ID" value="GGC62580.1"/>
    <property type="molecule type" value="Genomic_DNA"/>
</dbReference>
<dbReference type="SUPFAM" id="SSF53474">
    <property type="entry name" value="alpha/beta-Hydrolases"/>
    <property type="match status" value="1"/>
</dbReference>
<comment type="caution">
    <text evidence="2">The sequence shown here is derived from an EMBL/GenBank/DDBJ whole genome shotgun (WGS) entry which is preliminary data.</text>
</comment>